<sequence length="227" mass="25167">MRCDEPSTQTMHATNRNEEQAGHKDRYVNPAAEELYFVGMKTEQCIGETNESMPPAGTGTRRPKVFTLRAGRKGNKFQSAGTVSIQHTTGTEIAQTDRHISTPRETGDEEGRTQDHPLPTPTSVQLATHHGQGDMIGQAKITVNLRDKISHTTADQDAVIDMGAALVHVGKDRETDGVRNWTLTTPTSGKCQSGRFCAQHTRHTPRGHTMHLPWKRGVFAEQTRYDQ</sequence>
<evidence type="ECO:0000256" key="1">
    <source>
        <dbReference type="SAM" id="MobiDB-lite"/>
    </source>
</evidence>
<reference evidence="2 3" key="1">
    <citation type="submission" date="2023-02" db="EMBL/GenBank/DDBJ databases">
        <title>LHISI_Scaffold_Assembly.</title>
        <authorList>
            <person name="Stuart O.P."/>
            <person name="Cleave R."/>
            <person name="Magrath M.J.L."/>
            <person name="Mikheyev A.S."/>
        </authorList>
    </citation>
    <scope>NUCLEOTIDE SEQUENCE [LARGE SCALE GENOMIC DNA]</scope>
    <source>
        <strain evidence="2">Daus_M_001</strain>
        <tissue evidence="2">Leg muscle</tissue>
    </source>
</reference>
<evidence type="ECO:0000313" key="3">
    <source>
        <dbReference type="Proteomes" id="UP001159363"/>
    </source>
</evidence>
<name>A0ABQ9I7W0_9NEOP</name>
<protein>
    <submittedName>
        <fullName evidence="2">Uncharacterized protein</fullName>
    </submittedName>
</protein>
<feature type="region of interest" description="Disordered" evidence="1">
    <location>
        <begin position="97"/>
        <end position="127"/>
    </location>
</feature>
<dbReference type="Proteomes" id="UP001159363">
    <property type="component" value="Chromosome 2"/>
</dbReference>
<feature type="compositionally biased region" description="Basic and acidic residues" evidence="1">
    <location>
        <begin position="97"/>
        <end position="115"/>
    </location>
</feature>
<feature type="region of interest" description="Disordered" evidence="1">
    <location>
        <begin position="1"/>
        <end position="27"/>
    </location>
</feature>
<evidence type="ECO:0000313" key="2">
    <source>
        <dbReference type="EMBL" id="KAJ8892359.1"/>
    </source>
</evidence>
<comment type="caution">
    <text evidence="2">The sequence shown here is derived from an EMBL/GenBank/DDBJ whole genome shotgun (WGS) entry which is preliminary data.</text>
</comment>
<organism evidence="2 3">
    <name type="scientific">Dryococelus australis</name>
    <dbReference type="NCBI Taxonomy" id="614101"/>
    <lineage>
        <taxon>Eukaryota</taxon>
        <taxon>Metazoa</taxon>
        <taxon>Ecdysozoa</taxon>
        <taxon>Arthropoda</taxon>
        <taxon>Hexapoda</taxon>
        <taxon>Insecta</taxon>
        <taxon>Pterygota</taxon>
        <taxon>Neoptera</taxon>
        <taxon>Polyneoptera</taxon>
        <taxon>Phasmatodea</taxon>
        <taxon>Verophasmatodea</taxon>
        <taxon>Anareolatae</taxon>
        <taxon>Phasmatidae</taxon>
        <taxon>Eurycanthinae</taxon>
        <taxon>Dryococelus</taxon>
    </lineage>
</organism>
<keyword evidence="3" id="KW-1185">Reference proteome</keyword>
<gene>
    <name evidence="2" type="ORF">PR048_004939</name>
</gene>
<proteinExistence type="predicted"/>
<feature type="compositionally biased region" description="Basic and acidic residues" evidence="1">
    <location>
        <begin position="15"/>
        <end position="27"/>
    </location>
</feature>
<dbReference type="EMBL" id="JARBHB010000002">
    <property type="protein sequence ID" value="KAJ8892359.1"/>
    <property type="molecule type" value="Genomic_DNA"/>
</dbReference>
<feature type="compositionally biased region" description="Polar residues" evidence="1">
    <location>
        <begin position="1"/>
        <end position="14"/>
    </location>
</feature>
<accession>A0ABQ9I7W0</accession>